<dbReference type="EC" id="2.5.1.15" evidence="5 12"/>
<dbReference type="InterPro" id="IPR000489">
    <property type="entry name" value="Pterin-binding_dom"/>
</dbReference>
<dbReference type="Proteomes" id="UP000231644">
    <property type="component" value="Unassembled WGS sequence"/>
</dbReference>
<reference evidence="14 15" key="1">
    <citation type="submission" date="2016-10" db="EMBL/GenBank/DDBJ databases">
        <authorList>
            <person name="de Groot N.N."/>
        </authorList>
    </citation>
    <scope>NUCLEOTIDE SEQUENCE [LARGE SCALE GENOMIC DNA]</scope>
    <source>
        <strain evidence="14 15">DSM 29619</strain>
    </source>
</reference>
<keyword evidence="7 12" id="KW-0808">Transferase</keyword>
<dbReference type="InterPro" id="IPR011005">
    <property type="entry name" value="Dihydropteroate_synth-like_sf"/>
</dbReference>
<evidence type="ECO:0000259" key="13">
    <source>
        <dbReference type="PROSITE" id="PS50972"/>
    </source>
</evidence>
<gene>
    <name evidence="14" type="ORF">SAMN05421762_1215</name>
</gene>
<dbReference type="PROSITE" id="PS00792">
    <property type="entry name" value="DHPS_1"/>
    <property type="match status" value="1"/>
</dbReference>
<dbReference type="EMBL" id="FOLX01000001">
    <property type="protein sequence ID" value="SFC52619.1"/>
    <property type="molecule type" value="Genomic_DNA"/>
</dbReference>
<dbReference type="GO" id="GO:0005829">
    <property type="term" value="C:cytosol"/>
    <property type="evidence" value="ECO:0007669"/>
    <property type="project" value="TreeGrafter"/>
</dbReference>
<dbReference type="NCBIfam" id="TIGR01496">
    <property type="entry name" value="DHPS"/>
    <property type="match status" value="1"/>
</dbReference>
<evidence type="ECO:0000256" key="6">
    <source>
        <dbReference type="ARBA" id="ARBA00016919"/>
    </source>
</evidence>
<evidence type="ECO:0000256" key="2">
    <source>
        <dbReference type="ARBA" id="ARBA00001946"/>
    </source>
</evidence>
<accession>A0A1I1JVA5</accession>
<evidence type="ECO:0000256" key="10">
    <source>
        <dbReference type="ARBA" id="ARBA00022909"/>
    </source>
</evidence>
<evidence type="ECO:0000256" key="8">
    <source>
        <dbReference type="ARBA" id="ARBA00022723"/>
    </source>
</evidence>
<feature type="domain" description="Pterin-binding" evidence="13">
    <location>
        <begin position="64"/>
        <end position="318"/>
    </location>
</feature>
<evidence type="ECO:0000256" key="4">
    <source>
        <dbReference type="ARBA" id="ARBA00009503"/>
    </source>
</evidence>
<comment type="catalytic activity">
    <reaction evidence="1">
        <text>(7,8-dihydropterin-6-yl)methyl diphosphate + 4-aminobenzoate = 7,8-dihydropteroate + diphosphate</text>
        <dbReference type="Rhea" id="RHEA:19949"/>
        <dbReference type="ChEBI" id="CHEBI:17836"/>
        <dbReference type="ChEBI" id="CHEBI:17839"/>
        <dbReference type="ChEBI" id="CHEBI:33019"/>
        <dbReference type="ChEBI" id="CHEBI:72950"/>
        <dbReference type="EC" id="2.5.1.15"/>
    </reaction>
</comment>
<dbReference type="PROSITE" id="PS50972">
    <property type="entry name" value="PTERIN_BINDING"/>
    <property type="match status" value="1"/>
</dbReference>
<dbReference type="STRING" id="517719.SAMN05421762_1215"/>
<dbReference type="PANTHER" id="PTHR20941">
    <property type="entry name" value="FOLATE SYNTHESIS PROTEINS"/>
    <property type="match status" value="1"/>
</dbReference>
<keyword evidence="8 12" id="KW-0479">Metal-binding</keyword>
<evidence type="ECO:0000256" key="5">
    <source>
        <dbReference type="ARBA" id="ARBA00012458"/>
    </source>
</evidence>
<keyword evidence="15" id="KW-1185">Reference proteome</keyword>
<evidence type="ECO:0000256" key="1">
    <source>
        <dbReference type="ARBA" id="ARBA00000012"/>
    </source>
</evidence>
<dbReference type="PANTHER" id="PTHR20941:SF1">
    <property type="entry name" value="FOLIC ACID SYNTHESIS PROTEIN FOL1"/>
    <property type="match status" value="1"/>
</dbReference>
<evidence type="ECO:0000313" key="15">
    <source>
        <dbReference type="Proteomes" id="UP000231644"/>
    </source>
</evidence>
<name>A0A1I1JVA5_9RHOB</name>
<comment type="similarity">
    <text evidence="4 12">Belongs to the DHPS family.</text>
</comment>
<protein>
    <recommendedName>
        <fullName evidence="6 12">Dihydropteroate synthase</fullName>
        <shortName evidence="12">DHPS</shortName>
        <ecNumber evidence="5 12">2.5.1.15</ecNumber>
    </recommendedName>
    <alternativeName>
        <fullName evidence="11 12">Dihydropteroate pyrophosphorylase</fullName>
    </alternativeName>
</protein>
<evidence type="ECO:0000313" key="14">
    <source>
        <dbReference type="EMBL" id="SFC52619.1"/>
    </source>
</evidence>
<proteinExistence type="inferred from homology"/>
<keyword evidence="9 12" id="KW-0460">Magnesium</keyword>
<dbReference type="InterPro" id="IPR006390">
    <property type="entry name" value="DHP_synth_dom"/>
</dbReference>
<comment type="function">
    <text evidence="12">Catalyzes the condensation of para-aminobenzoate (pABA) with 6-hydroxymethyl-7,8-dihydropterin diphosphate (DHPt-PP) to form 7,8-dihydropteroate (H2Pte), the immediate precursor of folate derivatives.</text>
</comment>
<dbReference type="Pfam" id="PF00809">
    <property type="entry name" value="Pterin_bind"/>
    <property type="match status" value="1"/>
</dbReference>
<dbReference type="GO" id="GO:0046654">
    <property type="term" value="P:tetrahydrofolate biosynthetic process"/>
    <property type="evidence" value="ECO:0007669"/>
    <property type="project" value="UniProtKB-UniPathway"/>
</dbReference>
<dbReference type="CDD" id="cd00739">
    <property type="entry name" value="DHPS"/>
    <property type="match status" value="1"/>
</dbReference>
<dbReference type="FunFam" id="3.20.20.20:FF:000006">
    <property type="entry name" value="Dihydropteroate synthase"/>
    <property type="match status" value="1"/>
</dbReference>
<dbReference type="GO" id="GO:0004156">
    <property type="term" value="F:dihydropteroate synthase activity"/>
    <property type="evidence" value="ECO:0007669"/>
    <property type="project" value="UniProtKB-EC"/>
</dbReference>
<dbReference type="InterPro" id="IPR045031">
    <property type="entry name" value="DHP_synth-like"/>
</dbReference>
<dbReference type="UniPathway" id="UPA00077">
    <property type="reaction ID" value="UER00156"/>
</dbReference>
<evidence type="ECO:0000256" key="7">
    <source>
        <dbReference type="ARBA" id="ARBA00022679"/>
    </source>
</evidence>
<dbReference type="AlphaFoldDB" id="A0A1I1JVA5"/>
<evidence type="ECO:0000256" key="3">
    <source>
        <dbReference type="ARBA" id="ARBA00004763"/>
    </source>
</evidence>
<dbReference type="OrthoDB" id="9811744at2"/>
<keyword evidence="10 12" id="KW-0289">Folate biosynthesis</keyword>
<organism evidence="14 15">
    <name type="scientific">Pseudooceanicola nitratireducens</name>
    <dbReference type="NCBI Taxonomy" id="517719"/>
    <lineage>
        <taxon>Bacteria</taxon>
        <taxon>Pseudomonadati</taxon>
        <taxon>Pseudomonadota</taxon>
        <taxon>Alphaproteobacteria</taxon>
        <taxon>Rhodobacterales</taxon>
        <taxon>Paracoccaceae</taxon>
        <taxon>Pseudooceanicola</taxon>
    </lineage>
</organism>
<sequence>MSRLRPLPLIGASGGLALAGQGHVRFTHVAQGDRVVDVAALDPAARDRLAGPRADVAGVAMDRPRIMGILNITPDSFSDGGAYNSVKAAVARARAMVGDADILDIGGESTRPGADDVEIEEEIRRTAPVIRALRDEGVTLPISIDTRKAAVAHAAIEAGADIVNDVSAFAYDPELADLVAETGVPVCLMHAKGTPKSMQDNPSYGDVVAEVIDALEDRIGFALSRGVARGQIITDPGIGFGKTGVHNLILLRHLAVLHDLGLPVLLGASRKRFIGTIGGADEASARMPGSLSVALYGAGQGAQILRVHDVAETAQALRLWLAMAG</sequence>
<comment type="cofactor">
    <cofactor evidence="2 12">
        <name>Mg(2+)</name>
        <dbReference type="ChEBI" id="CHEBI:18420"/>
    </cofactor>
</comment>
<comment type="pathway">
    <text evidence="3 12">Cofactor biosynthesis; tetrahydrofolate biosynthesis; 7,8-dihydrofolate from 2-amino-4-hydroxy-6-hydroxymethyl-7,8-dihydropteridine diphosphate and 4-aminobenzoate: step 1/2.</text>
</comment>
<evidence type="ECO:0000256" key="12">
    <source>
        <dbReference type="RuleBase" id="RU361205"/>
    </source>
</evidence>
<dbReference type="Gene3D" id="3.20.20.20">
    <property type="entry name" value="Dihydropteroate synthase-like"/>
    <property type="match status" value="1"/>
</dbReference>
<dbReference type="SUPFAM" id="SSF51717">
    <property type="entry name" value="Dihydropteroate synthetase-like"/>
    <property type="match status" value="1"/>
</dbReference>
<dbReference type="RefSeq" id="WP_093452760.1">
    <property type="nucleotide sequence ID" value="NZ_FNZG01000003.1"/>
</dbReference>
<evidence type="ECO:0000256" key="9">
    <source>
        <dbReference type="ARBA" id="ARBA00022842"/>
    </source>
</evidence>
<dbReference type="GO" id="GO:0046872">
    <property type="term" value="F:metal ion binding"/>
    <property type="evidence" value="ECO:0007669"/>
    <property type="project" value="UniProtKB-KW"/>
</dbReference>
<evidence type="ECO:0000256" key="11">
    <source>
        <dbReference type="ARBA" id="ARBA00030193"/>
    </source>
</evidence>
<dbReference type="GO" id="GO:0046656">
    <property type="term" value="P:folic acid biosynthetic process"/>
    <property type="evidence" value="ECO:0007669"/>
    <property type="project" value="UniProtKB-KW"/>
</dbReference>